<accession>A0A1V4L052</accession>
<dbReference type="Proteomes" id="UP000190648">
    <property type="component" value="Unassembled WGS sequence"/>
</dbReference>
<dbReference type="EMBL" id="LSYS01000432">
    <property type="protein sequence ID" value="OPJ90129.1"/>
    <property type="molecule type" value="Genomic_DNA"/>
</dbReference>
<feature type="compositionally biased region" description="Basic and acidic residues" evidence="1">
    <location>
        <begin position="19"/>
        <end position="43"/>
    </location>
</feature>
<evidence type="ECO:0000256" key="1">
    <source>
        <dbReference type="SAM" id="MobiDB-lite"/>
    </source>
</evidence>
<proteinExistence type="predicted"/>
<name>A0A1V4L052_PATFA</name>
<gene>
    <name evidence="2" type="ORF">AV530_002957</name>
</gene>
<keyword evidence="3" id="KW-1185">Reference proteome</keyword>
<comment type="caution">
    <text evidence="2">The sequence shown here is derived from an EMBL/GenBank/DDBJ whole genome shotgun (WGS) entry which is preliminary data.</text>
</comment>
<feature type="region of interest" description="Disordered" evidence="1">
    <location>
        <begin position="1"/>
        <end position="43"/>
    </location>
</feature>
<sequence length="68" mass="7388">MGHSNGHGPGELEVSPQDWKSHGEQVEHLFSHGEPFDSFTDHHQPIRTTINAYKSGARLSMSPAPAGP</sequence>
<protein>
    <submittedName>
        <fullName evidence="2">Uncharacterized protein</fullName>
    </submittedName>
</protein>
<evidence type="ECO:0000313" key="3">
    <source>
        <dbReference type="Proteomes" id="UP000190648"/>
    </source>
</evidence>
<dbReference type="AlphaFoldDB" id="A0A1V4L052"/>
<reference evidence="2 3" key="1">
    <citation type="submission" date="2016-02" db="EMBL/GenBank/DDBJ databases">
        <title>Band-tailed pigeon sequencing and assembly.</title>
        <authorList>
            <person name="Soares A.E."/>
            <person name="Novak B.J."/>
            <person name="Rice E.S."/>
            <person name="O'Connell B."/>
            <person name="Chang D."/>
            <person name="Weber S."/>
            <person name="Shapiro B."/>
        </authorList>
    </citation>
    <scope>NUCLEOTIDE SEQUENCE [LARGE SCALE GENOMIC DNA]</scope>
    <source>
        <strain evidence="2">BTP2013</strain>
        <tissue evidence="2">Blood</tissue>
    </source>
</reference>
<organism evidence="2 3">
    <name type="scientific">Patagioenas fasciata monilis</name>
    <dbReference type="NCBI Taxonomy" id="372326"/>
    <lineage>
        <taxon>Eukaryota</taxon>
        <taxon>Metazoa</taxon>
        <taxon>Chordata</taxon>
        <taxon>Craniata</taxon>
        <taxon>Vertebrata</taxon>
        <taxon>Euteleostomi</taxon>
        <taxon>Archelosauria</taxon>
        <taxon>Archosauria</taxon>
        <taxon>Dinosauria</taxon>
        <taxon>Saurischia</taxon>
        <taxon>Theropoda</taxon>
        <taxon>Coelurosauria</taxon>
        <taxon>Aves</taxon>
        <taxon>Neognathae</taxon>
        <taxon>Neoaves</taxon>
        <taxon>Columbimorphae</taxon>
        <taxon>Columbiformes</taxon>
        <taxon>Columbidae</taxon>
        <taxon>Patagioenas</taxon>
    </lineage>
</organism>
<evidence type="ECO:0000313" key="2">
    <source>
        <dbReference type="EMBL" id="OPJ90129.1"/>
    </source>
</evidence>